<evidence type="ECO:0000256" key="6">
    <source>
        <dbReference type="ARBA" id="ARBA00023276"/>
    </source>
</evidence>
<reference evidence="8" key="1">
    <citation type="journal article" date="2020" name="Mitochondrial DNA Part B Resour">
        <title>Characterization of the complete plastome sequence of Torreya grandis var. jiulongshanensis (Taxaceae), a rare and endangered plant species endemic to Zhejiang province, China.</title>
        <authorList>
            <person name="Jiang M."/>
            <person name="Wang J."/>
            <person name="Zhang H."/>
        </authorList>
    </citation>
    <scope>NUCLEOTIDE SEQUENCE</scope>
    <source>
        <tissue evidence="8">Leaf</tissue>
    </source>
</reference>
<protein>
    <recommendedName>
        <fullName evidence="7">Photosystem II reaction center protein I</fullName>
        <shortName evidence="7">PSII-I</shortName>
    </recommendedName>
    <alternativeName>
        <fullName evidence="7">PSII 4.8 kDa protein</fullName>
    </alternativeName>
</protein>
<evidence type="ECO:0000256" key="5">
    <source>
        <dbReference type="ARBA" id="ARBA00023136"/>
    </source>
</evidence>
<gene>
    <name evidence="7 8" type="primary">psbI</name>
</gene>
<keyword evidence="6 7" id="KW-0604">Photosystem II</keyword>
<dbReference type="InterPro" id="IPR003686">
    <property type="entry name" value="PSII_PsbI"/>
</dbReference>
<dbReference type="PANTHER" id="PTHR35772">
    <property type="entry name" value="PHOTOSYSTEM II REACTION CENTER PROTEIN I"/>
    <property type="match status" value="1"/>
</dbReference>
<keyword evidence="1 7" id="KW-0674">Reaction center</keyword>
<dbReference type="SUPFAM" id="SSF161041">
    <property type="entry name" value="Photosystem II reaction center protein I, PsbI"/>
    <property type="match status" value="1"/>
</dbReference>
<dbReference type="Pfam" id="PF02532">
    <property type="entry name" value="PsbI"/>
    <property type="match status" value="1"/>
</dbReference>
<organism evidence="8">
    <name type="scientific">Torreya jiulongshanensis</name>
    <dbReference type="NCBI Taxonomy" id="3029022"/>
    <lineage>
        <taxon>Eukaryota</taxon>
        <taxon>Viridiplantae</taxon>
        <taxon>Streptophyta</taxon>
        <taxon>Embryophyta</taxon>
        <taxon>Tracheophyta</taxon>
        <taxon>Spermatophyta</taxon>
        <taxon>Pinopsida</taxon>
        <taxon>Pinidae</taxon>
        <taxon>Conifers II</taxon>
        <taxon>Cupressales</taxon>
        <taxon>Taxaceae</taxon>
        <taxon>Torreya</taxon>
    </lineage>
</organism>
<dbReference type="AlphaFoldDB" id="A0A7D7PJA2"/>
<keyword evidence="8" id="KW-0150">Chloroplast</keyword>
<evidence type="ECO:0000256" key="7">
    <source>
        <dbReference type="HAMAP-Rule" id="MF_01316"/>
    </source>
</evidence>
<keyword evidence="3 7" id="KW-0812">Transmembrane</keyword>
<sequence length="67" mass="7757">MILLLGLEEPIYDTKIDHLFRCNSNKDPGDYIMLTLKLFVYTVVIFFVSLFIFGFLSNDPGRNPGRK</sequence>
<evidence type="ECO:0000313" key="8">
    <source>
        <dbReference type="EMBL" id="QMS50567.1"/>
    </source>
</evidence>
<dbReference type="HAMAP" id="MF_01316">
    <property type="entry name" value="PSII_PsbI"/>
    <property type="match status" value="1"/>
</dbReference>
<evidence type="ECO:0000256" key="1">
    <source>
        <dbReference type="ARBA" id="ARBA00022469"/>
    </source>
</evidence>
<name>A0A7D7PJA2_9CONI</name>
<keyword evidence="7" id="KW-0793">Thylakoid</keyword>
<dbReference type="InterPro" id="IPR037271">
    <property type="entry name" value="PSII_PsbI_sf"/>
</dbReference>
<evidence type="ECO:0000256" key="3">
    <source>
        <dbReference type="ARBA" id="ARBA00022692"/>
    </source>
</evidence>
<dbReference type="GO" id="GO:0009535">
    <property type="term" value="C:chloroplast thylakoid membrane"/>
    <property type="evidence" value="ECO:0007669"/>
    <property type="project" value="UniProtKB-SubCell"/>
</dbReference>
<keyword evidence="2 7" id="KW-0602">Photosynthesis</keyword>
<dbReference type="RefSeq" id="YP_009922009.1">
    <property type="nucleotide sequence ID" value="NC_050372.1"/>
</dbReference>
<keyword evidence="8" id="KW-0934">Plastid</keyword>
<geneLocation type="chloroplast" evidence="8"/>
<dbReference type="PANTHER" id="PTHR35772:SF7">
    <property type="entry name" value="PHOTOSYSTEM II REACTION CENTER PROTEIN I"/>
    <property type="match status" value="1"/>
</dbReference>
<keyword evidence="4 7" id="KW-1133">Transmembrane helix</keyword>
<dbReference type="EMBL" id="MN527333">
    <property type="protein sequence ID" value="QMS50567.1"/>
    <property type="molecule type" value="Genomic_DNA"/>
</dbReference>
<dbReference type="GO" id="GO:0015979">
    <property type="term" value="P:photosynthesis"/>
    <property type="evidence" value="ECO:0007669"/>
    <property type="project" value="UniProtKB-UniRule"/>
</dbReference>
<comment type="subcellular location">
    <subcellularLocation>
        <location evidence="7">Plastid</location>
        <location evidence="7">Chloroplast thylakoid membrane</location>
        <topology evidence="7">Single-pass membrane protein</topology>
    </subcellularLocation>
</comment>
<evidence type="ECO:0000256" key="2">
    <source>
        <dbReference type="ARBA" id="ARBA00022531"/>
    </source>
</evidence>
<evidence type="ECO:0000256" key="4">
    <source>
        <dbReference type="ARBA" id="ARBA00022989"/>
    </source>
</evidence>
<dbReference type="GO" id="GO:0009539">
    <property type="term" value="C:photosystem II reaction center"/>
    <property type="evidence" value="ECO:0007669"/>
    <property type="project" value="InterPro"/>
</dbReference>
<comment type="function">
    <text evidence="7">One of the components of the core complex of photosystem II (PSII), required for its stability and/or assembly. PSII is a light-driven water:plastoquinone oxidoreductase that uses light energy to abstract electrons from H(2)O, generating O(2) and a proton gradient subsequently used for ATP formation. It consists of a core antenna complex that captures photons, and an electron transfer chain that converts photonic excitation into a charge separation.</text>
</comment>
<comment type="subunit">
    <text evidence="7">PSII is composed of 1 copy each of membrane proteins PsbA, PsbB, PsbC, PsbD, PsbE, PsbF, PsbH, PsbI, PsbJ, PsbK, PsbL, PsbM, PsbT, PsbX, PsbY, PsbZ, Psb30/Ycf12, at least 3 peripheral proteins of the oxygen-evolving complex and a large number of cofactors. It forms dimeric complexes.</text>
</comment>
<proteinExistence type="inferred from homology"/>
<accession>A0A7D7PJA2</accession>
<keyword evidence="5 7" id="KW-0472">Membrane</keyword>
<feature type="transmembrane region" description="Helical" evidence="7">
    <location>
        <begin position="38"/>
        <end position="57"/>
    </location>
</feature>
<dbReference type="GeneID" id="58910747"/>
<comment type="similarity">
    <text evidence="7">Belongs to the PsbI family.</text>
</comment>